<proteinExistence type="predicted"/>
<comment type="caution">
    <text evidence="1">The sequence shown here is derived from an EMBL/GenBank/DDBJ whole genome shotgun (WGS) entry which is preliminary data.</text>
</comment>
<evidence type="ECO:0008006" key="3">
    <source>
        <dbReference type="Google" id="ProtNLM"/>
    </source>
</evidence>
<name>A1ZG98_MICM2</name>
<dbReference type="RefSeq" id="WP_002694750.1">
    <property type="nucleotide sequence ID" value="NZ_AAWS01000006.1"/>
</dbReference>
<dbReference type="EMBL" id="AAWS01000006">
    <property type="protein sequence ID" value="EAY30515.1"/>
    <property type="molecule type" value="Genomic_DNA"/>
</dbReference>
<dbReference type="AlphaFoldDB" id="A1ZG98"/>
<evidence type="ECO:0000313" key="2">
    <source>
        <dbReference type="Proteomes" id="UP000004095"/>
    </source>
</evidence>
<reference evidence="1 2" key="1">
    <citation type="submission" date="2007-01" db="EMBL/GenBank/DDBJ databases">
        <authorList>
            <person name="Haygood M."/>
            <person name="Podell S."/>
            <person name="Anderson C."/>
            <person name="Hopkinson B."/>
            <person name="Roe K."/>
            <person name="Barbeau K."/>
            <person name="Gaasterland T."/>
            <person name="Ferriera S."/>
            <person name="Johnson J."/>
            <person name="Kravitz S."/>
            <person name="Beeson K."/>
            <person name="Sutton G."/>
            <person name="Rogers Y.-H."/>
            <person name="Friedman R."/>
            <person name="Frazier M."/>
            <person name="Venter J.C."/>
        </authorList>
    </citation>
    <scope>NUCLEOTIDE SEQUENCE [LARGE SCALE GENOMIC DNA]</scope>
    <source>
        <strain evidence="1 2">ATCC 23134</strain>
    </source>
</reference>
<keyword evidence="2" id="KW-1185">Reference proteome</keyword>
<protein>
    <recommendedName>
        <fullName evidence="3">HTH cro/C1-type domain-containing protein</fullName>
    </recommendedName>
</protein>
<organism evidence="1 2">
    <name type="scientific">Microscilla marina ATCC 23134</name>
    <dbReference type="NCBI Taxonomy" id="313606"/>
    <lineage>
        <taxon>Bacteria</taxon>
        <taxon>Pseudomonadati</taxon>
        <taxon>Bacteroidota</taxon>
        <taxon>Cytophagia</taxon>
        <taxon>Cytophagales</taxon>
        <taxon>Microscillaceae</taxon>
        <taxon>Microscilla</taxon>
    </lineage>
</organism>
<sequence>MTIEELKAFFEEYSALSINAVNKEAGLGNSYLHAILMGGRPLTQKTLDKLMPVLEKYGYKEFKKEK</sequence>
<gene>
    <name evidence="1" type="ORF">M23134_03151</name>
</gene>
<evidence type="ECO:0000313" key="1">
    <source>
        <dbReference type="EMBL" id="EAY30515.1"/>
    </source>
</evidence>
<dbReference type="Proteomes" id="UP000004095">
    <property type="component" value="Unassembled WGS sequence"/>
</dbReference>
<accession>A1ZG98</accession>